<feature type="domain" description="Peptidase S74" evidence="1">
    <location>
        <begin position="249"/>
        <end position="342"/>
    </location>
</feature>
<evidence type="ECO:0000313" key="3">
    <source>
        <dbReference type="Proteomes" id="UP000320674"/>
    </source>
</evidence>
<dbReference type="AlphaFoldDB" id="A0A552H4A4"/>
<reference evidence="2 3" key="1">
    <citation type="submission" date="2019-01" db="EMBL/GenBank/DDBJ databases">
        <title>Coherence of Microcystis species and biogeography revealed through population genomics.</title>
        <authorList>
            <person name="Perez-Carrascal O.M."/>
            <person name="Terrat Y."/>
            <person name="Giani A."/>
            <person name="Fortin N."/>
            <person name="Tromas N."/>
            <person name="Shapiro B.J."/>
        </authorList>
    </citation>
    <scope>NUCLEOTIDE SEQUENCE [LARGE SCALE GENOMIC DNA]</scope>
    <source>
        <strain evidence="2">Mv_BB_P_19951000_S68D</strain>
    </source>
</reference>
<dbReference type="EMBL" id="SFAZ01000352">
    <property type="protein sequence ID" value="TRU66072.1"/>
    <property type="molecule type" value="Genomic_DNA"/>
</dbReference>
<evidence type="ECO:0000259" key="1">
    <source>
        <dbReference type="PROSITE" id="PS51688"/>
    </source>
</evidence>
<dbReference type="Pfam" id="PF13884">
    <property type="entry name" value="Peptidase_S74"/>
    <property type="match status" value="1"/>
</dbReference>
<evidence type="ECO:0000313" key="2">
    <source>
        <dbReference type="EMBL" id="TRU66072.1"/>
    </source>
</evidence>
<organism evidence="2 3">
    <name type="scientific">Microcystis viridis Mv_BB_P_19951000_S68D</name>
    <dbReference type="NCBI Taxonomy" id="2486270"/>
    <lineage>
        <taxon>Bacteria</taxon>
        <taxon>Bacillati</taxon>
        <taxon>Cyanobacteriota</taxon>
        <taxon>Cyanophyceae</taxon>
        <taxon>Oscillatoriophycideae</taxon>
        <taxon>Chroococcales</taxon>
        <taxon>Microcystaceae</taxon>
        <taxon>Microcystis</taxon>
    </lineage>
</organism>
<accession>A0A552H4A4</accession>
<name>A0A552H4A4_MICVR</name>
<protein>
    <submittedName>
        <fullName evidence="2">Tail fiber domain-containing protein</fullName>
    </submittedName>
</protein>
<sequence length="348" mass="36829">MTWQIDDDLYVTGKTGLGIDNPQERLEVNGNVKATSFLGDGSKLTGVVKNLDSVVKKAGDTMTGVLTIQNNLTVTGNISGNIDAVNITSGILSVDRIPSLVATRGENTFTGTQSINGDLSVQGEINWGNSSRLQADQGGSIELGGDTSTPGGGTPYIDFHFAGLTQDFNTRIINDANGRLSLVAQEICLSSGGGGTPVGAMSIDVGTFGTMENAVNSYYFRVRDIGAGPSTPFYIRGDGQVFGQFAQSSSKELKENIGLLCLQEAAQILAGLNPVKFNYKTDSDQHQNIGFIAEDVPELLATSDRKGVSIMDIVGVLTKVLQEQQKTILELAEKVKSLEAKIPNCDLG</sequence>
<dbReference type="InterPro" id="IPR030392">
    <property type="entry name" value="S74_ICA"/>
</dbReference>
<gene>
    <name evidence="2" type="ORF">EWV77_25140</name>
</gene>
<comment type="caution">
    <text evidence="2">The sequence shown here is derived from an EMBL/GenBank/DDBJ whole genome shotgun (WGS) entry which is preliminary data.</text>
</comment>
<dbReference type="Proteomes" id="UP000320674">
    <property type="component" value="Unassembled WGS sequence"/>
</dbReference>
<proteinExistence type="predicted"/>
<dbReference type="PROSITE" id="PS51688">
    <property type="entry name" value="ICA"/>
    <property type="match status" value="1"/>
</dbReference>